<protein>
    <submittedName>
        <fullName evidence="6">Unannotated protein</fullName>
    </submittedName>
</protein>
<comment type="subcellular location">
    <subcellularLocation>
        <location evidence="1">Cell envelope</location>
    </subcellularLocation>
</comment>
<accession>A0A6J6ZN46</accession>
<organism evidence="6">
    <name type="scientific">freshwater metagenome</name>
    <dbReference type="NCBI Taxonomy" id="449393"/>
    <lineage>
        <taxon>unclassified sequences</taxon>
        <taxon>metagenomes</taxon>
        <taxon>ecological metagenomes</taxon>
    </lineage>
</organism>
<evidence type="ECO:0000256" key="2">
    <source>
        <dbReference type="ARBA" id="ARBA00022448"/>
    </source>
</evidence>
<reference evidence="6" key="1">
    <citation type="submission" date="2020-05" db="EMBL/GenBank/DDBJ databases">
        <authorList>
            <person name="Chiriac C."/>
            <person name="Salcher M."/>
            <person name="Ghai R."/>
            <person name="Kavagutti S V."/>
        </authorList>
    </citation>
    <scope>NUCLEOTIDE SEQUENCE</scope>
</reference>
<dbReference type="InterPro" id="IPR006129">
    <property type="entry name" value="AdhesinB"/>
</dbReference>
<evidence type="ECO:0000313" key="6">
    <source>
        <dbReference type="EMBL" id="CAB4823129.1"/>
    </source>
</evidence>
<dbReference type="PANTHER" id="PTHR42953:SF1">
    <property type="entry name" value="METAL-BINDING PROTEIN HI_0362-RELATED"/>
    <property type="match status" value="1"/>
</dbReference>
<dbReference type="EMBL" id="CAFAAL010000282">
    <property type="protein sequence ID" value="CAB4823129.1"/>
    <property type="molecule type" value="Genomic_DNA"/>
</dbReference>
<dbReference type="InterPro" id="IPR006127">
    <property type="entry name" value="ZnuA-like"/>
</dbReference>
<dbReference type="Pfam" id="PF01297">
    <property type="entry name" value="ZnuA"/>
    <property type="match status" value="1"/>
</dbReference>
<evidence type="ECO:0000313" key="5">
    <source>
        <dbReference type="EMBL" id="CAB4773734.1"/>
    </source>
</evidence>
<proteinExistence type="predicted"/>
<evidence type="ECO:0000256" key="1">
    <source>
        <dbReference type="ARBA" id="ARBA00004196"/>
    </source>
</evidence>
<sequence length="310" mass="33136">MHVAIAKGPLTIATTVAPITSIAANIAAGTPTVIKGIVPEGTNSHTYEPPPSVAATLEDADIVFINGLSLEEPTKEMAQANARAGSVICELATTILPEDQWIYDFSFPKDGGKPNPHIWTNPQLAGDMAALIRDSLVAADPAHATEYESNYEAFALKIDALDQAIAEATSTIAEDQRQLLTYHDAYAYFARTYGWKVIGAIQPSSFEEPTPREIADLMDQVTSTGVKAIFGSEVFPSSVLAQIGKETGVRYVDVLRDDDLLGAPGDADHSWLGLMRFDYVTMIEALGGDASSLKAIDTSDVGTDTAEYPQ</sequence>
<keyword evidence="3" id="KW-0479">Metal-binding</keyword>
<keyword evidence="4" id="KW-0732">Signal</keyword>
<gene>
    <name evidence="5" type="ORF">UFOPK2880_00972</name>
    <name evidence="6" type="ORF">UFOPK3004_01948</name>
</gene>
<evidence type="ECO:0000256" key="4">
    <source>
        <dbReference type="ARBA" id="ARBA00022729"/>
    </source>
</evidence>
<dbReference type="GO" id="GO:0030001">
    <property type="term" value="P:metal ion transport"/>
    <property type="evidence" value="ECO:0007669"/>
    <property type="project" value="InterPro"/>
</dbReference>
<dbReference type="GO" id="GO:0007155">
    <property type="term" value="P:cell adhesion"/>
    <property type="evidence" value="ECO:0007669"/>
    <property type="project" value="InterPro"/>
</dbReference>
<dbReference type="Gene3D" id="3.40.50.1980">
    <property type="entry name" value="Nitrogenase molybdenum iron protein domain"/>
    <property type="match status" value="2"/>
</dbReference>
<dbReference type="AlphaFoldDB" id="A0A6J6ZN46"/>
<name>A0A6J6ZN46_9ZZZZ</name>
<dbReference type="SUPFAM" id="SSF53807">
    <property type="entry name" value="Helical backbone' metal receptor"/>
    <property type="match status" value="1"/>
</dbReference>
<dbReference type="EMBL" id="CAEZZP010000055">
    <property type="protein sequence ID" value="CAB4773734.1"/>
    <property type="molecule type" value="Genomic_DNA"/>
</dbReference>
<dbReference type="PRINTS" id="PR00690">
    <property type="entry name" value="ADHESNFAMILY"/>
</dbReference>
<dbReference type="InterPro" id="IPR050492">
    <property type="entry name" value="Bact_metal-bind_prot9"/>
</dbReference>
<keyword evidence="2" id="KW-0813">Transport</keyword>
<evidence type="ECO:0000256" key="3">
    <source>
        <dbReference type="ARBA" id="ARBA00022723"/>
    </source>
</evidence>
<dbReference type="GO" id="GO:0030313">
    <property type="term" value="C:cell envelope"/>
    <property type="evidence" value="ECO:0007669"/>
    <property type="project" value="UniProtKB-SubCell"/>
</dbReference>
<dbReference type="InterPro" id="IPR006128">
    <property type="entry name" value="Lipoprotein_PsaA-like"/>
</dbReference>
<dbReference type="GO" id="GO:0046872">
    <property type="term" value="F:metal ion binding"/>
    <property type="evidence" value="ECO:0007669"/>
    <property type="project" value="UniProtKB-KW"/>
</dbReference>
<dbReference type="PANTHER" id="PTHR42953">
    <property type="entry name" value="HIGH-AFFINITY ZINC UPTAKE SYSTEM PROTEIN ZNUA-RELATED"/>
    <property type="match status" value="1"/>
</dbReference>
<dbReference type="PRINTS" id="PR00691">
    <property type="entry name" value="ADHESINB"/>
</dbReference>